<organism>
    <name type="scientific">Pediculus humanus subsp. corporis</name>
    <name type="common">Body louse</name>
    <dbReference type="NCBI Taxonomy" id="121224"/>
    <lineage>
        <taxon>Eukaryota</taxon>
        <taxon>Metazoa</taxon>
        <taxon>Ecdysozoa</taxon>
        <taxon>Arthropoda</taxon>
        <taxon>Hexapoda</taxon>
        <taxon>Insecta</taxon>
        <taxon>Pterygota</taxon>
        <taxon>Neoptera</taxon>
        <taxon>Paraneoptera</taxon>
        <taxon>Psocodea</taxon>
        <taxon>Troctomorpha</taxon>
        <taxon>Phthiraptera</taxon>
        <taxon>Anoplura</taxon>
        <taxon>Pediculidae</taxon>
        <taxon>Pediculus</taxon>
    </lineage>
</organism>
<reference evidence="2" key="1">
    <citation type="submission" date="2007-04" db="EMBL/GenBank/DDBJ databases">
        <title>Annotation of Pediculus humanus corporis strain USDA.</title>
        <authorList>
            <person name="Kirkness E."/>
            <person name="Hannick L."/>
            <person name="Hass B."/>
            <person name="Bruggner R."/>
            <person name="Lawson D."/>
            <person name="Bidwell S."/>
            <person name="Joardar V."/>
            <person name="Caler E."/>
            <person name="Walenz B."/>
            <person name="Inman J."/>
            <person name="Schobel S."/>
            <person name="Galinsky K."/>
            <person name="Amedeo P."/>
            <person name="Strausberg R."/>
        </authorList>
    </citation>
    <scope>NUCLEOTIDE SEQUENCE</scope>
    <source>
        <strain evidence="2">USDA</strain>
    </source>
</reference>
<evidence type="ECO:0000259" key="1">
    <source>
        <dbReference type="SMART" id="SM00587"/>
    </source>
</evidence>
<proteinExistence type="predicted"/>
<dbReference type="KEGG" id="phu:Phum_PHUM355230"/>
<dbReference type="VEuPathDB" id="VectorBase:PHUM355230"/>
<feature type="domain" description="CHK kinase-like" evidence="1">
    <location>
        <begin position="90"/>
        <end position="289"/>
    </location>
</feature>
<dbReference type="Proteomes" id="UP000009046">
    <property type="component" value="Unassembled WGS sequence"/>
</dbReference>
<dbReference type="InterPro" id="IPR015897">
    <property type="entry name" value="CHK_kinase-like"/>
</dbReference>
<dbReference type="InParanoid" id="E0VPA7"/>
<dbReference type="PANTHER" id="PTHR11012:SF47">
    <property type="entry name" value="GH22833P"/>
    <property type="match status" value="1"/>
</dbReference>
<keyword evidence="4" id="KW-1185">Reference proteome</keyword>
<reference evidence="2" key="2">
    <citation type="submission" date="2007-04" db="EMBL/GenBank/DDBJ databases">
        <title>The genome of the human body louse.</title>
        <authorList>
            <consortium name="The Human Body Louse Genome Consortium"/>
            <person name="Kirkness E."/>
            <person name="Walenz B."/>
            <person name="Hass B."/>
            <person name="Bruggner R."/>
            <person name="Strausberg R."/>
        </authorList>
    </citation>
    <scope>NUCLEOTIDE SEQUENCE</scope>
    <source>
        <strain evidence="2">USDA</strain>
    </source>
</reference>
<dbReference type="EnsemblMetazoa" id="PHUM355230-RA">
    <property type="protein sequence ID" value="PHUM355230-PA"/>
    <property type="gene ID" value="PHUM355230"/>
</dbReference>
<dbReference type="SUPFAM" id="SSF56112">
    <property type="entry name" value="Protein kinase-like (PK-like)"/>
    <property type="match status" value="1"/>
</dbReference>
<dbReference type="GeneID" id="8232096"/>
<dbReference type="EMBL" id="DS235363">
    <property type="protein sequence ID" value="EEB15213.1"/>
    <property type="molecule type" value="Genomic_DNA"/>
</dbReference>
<name>E0VPA7_PEDHC</name>
<evidence type="ECO:0000313" key="4">
    <source>
        <dbReference type="Proteomes" id="UP000009046"/>
    </source>
</evidence>
<dbReference type="AlphaFoldDB" id="E0VPA7"/>
<dbReference type="InterPro" id="IPR004119">
    <property type="entry name" value="EcKL"/>
</dbReference>
<gene>
    <name evidence="3" type="primary">8232096</name>
    <name evidence="2" type="ORF">Phum_PHUM355230</name>
</gene>
<protein>
    <recommendedName>
        <fullName evidence="1">CHK kinase-like domain-containing protein</fullName>
    </recommendedName>
</protein>
<dbReference type="OrthoDB" id="190089at2759"/>
<accession>E0VPA7</accession>
<dbReference type="SMART" id="SM00587">
    <property type="entry name" value="CHK"/>
    <property type="match status" value="1"/>
</dbReference>
<dbReference type="EMBL" id="AAZO01004131">
    <property type="status" value="NOT_ANNOTATED_CDS"/>
    <property type="molecule type" value="Genomic_DNA"/>
</dbReference>
<dbReference type="InterPro" id="IPR011009">
    <property type="entry name" value="Kinase-like_dom_sf"/>
</dbReference>
<dbReference type="CTD" id="8232096"/>
<dbReference type="EMBL" id="AAZO01004130">
    <property type="status" value="NOT_ANNOTATED_CDS"/>
    <property type="molecule type" value="Genomic_DNA"/>
</dbReference>
<dbReference type="eggNOG" id="ENOG502SGND">
    <property type="taxonomic scope" value="Eukaryota"/>
</dbReference>
<evidence type="ECO:0000313" key="2">
    <source>
        <dbReference type="EMBL" id="EEB15213.1"/>
    </source>
</evidence>
<dbReference type="RefSeq" id="XP_002427951.1">
    <property type="nucleotide sequence ID" value="XM_002427906.1"/>
</dbReference>
<dbReference type="Gene3D" id="3.90.1200.10">
    <property type="match status" value="1"/>
</dbReference>
<dbReference type="Pfam" id="PF02958">
    <property type="entry name" value="EcKL"/>
    <property type="match status" value="1"/>
</dbReference>
<dbReference type="HOGENOM" id="CLU_010718_6_1_1"/>
<sequence length="377" mass="44375">MSAAVSKTVCYLSCPYHKNFRKNFIIKKIPESNSLSHNFHDCFGLFDNEITAYEIILPEYVKYLNNKSRYSETKYDLCFPKYNGQCRSFLVLQDLLTEGYQMVNRIKGFTKNECSLILQEISKFHAVSIAFKKQNEKLFQKIKNKLKETVFRGDFVDNIMGAIWENSIKFAIKSLNESNNLKLIKISEKLKFFSGKILNTLIDLTKCNSSKFDVICHGDLWNNNILIRYCDLGYPIDVKFIDLQAMRYGSCVLDVMHVLFTSSRPKVQEKHLEILLFEYYDNLCENAQKLDETLEFSYDEFKNELKEKLYFGVFVSCLMFTCITKKSGSEEETPDLDYTLENLRNEIQIERTYKTLSLEYHERIRRLFLTLTDFNLI</sequence>
<reference evidence="3" key="3">
    <citation type="submission" date="2021-02" db="UniProtKB">
        <authorList>
            <consortium name="EnsemblMetazoa"/>
        </authorList>
    </citation>
    <scope>IDENTIFICATION</scope>
    <source>
        <strain evidence="3">USDA</strain>
    </source>
</reference>
<evidence type="ECO:0000313" key="3">
    <source>
        <dbReference type="EnsemblMetazoa" id="PHUM355230-PA"/>
    </source>
</evidence>
<dbReference type="PANTHER" id="PTHR11012">
    <property type="entry name" value="PROTEIN KINASE-LIKE DOMAIN-CONTAINING"/>
    <property type="match status" value="1"/>
</dbReference>